<protein>
    <submittedName>
        <fullName evidence="1">Uncharacterized protein</fullName>
    </submittedName>
</protein>
<dbReference type="Proteomes" id="UP001160148">
    <property type="component" value="Unassembled WGS sequence"/>
</dbReference>
<keyword evidence="2" id="KW-1185">Reference proteome</keyword>
<dbReference type="Gene3D" id="3.40.50.300">
    <property type="entry name" value="P-loop containing nucleotide triphosphate hydrolases"/>
    <property type="match status" value="1"/>
</dbReference>
<comment type="caution">
    <text evidence="1">The sequence shown here is derived from an EMBL/GenBank/DDBJ whole genome shotgun (WGS) entry which is preliminary data.</text>
</comment>
<organism evidence="1 2">
    <name type="scientific">Macrosiphum euphorbiae</name>
    <name type="common">potato aphid</name>
    <dbReference type="NCBI Taxonomy" id="13131"/>
    <lineage>
        <taxon>Eukaryota</taxon>
        <taxon>Metazoa</taxon>
        <taxon>Ecdysozoa</taxon>
        <taxon>Arthropoda</taxon>
        <taxon>Hexapoda</taxon>
        <taxon>Insecta</taxon>
        <taxon>Pterygota</taxon>
        <taxon>Neoptera</taxon>
        <taxon>Paraneoptera</taxon>
        <taxon>Hemiptera</taxon>
        <taxon>Sternorrhyncha</taxon>
        <taxon>Aphidomorpha</taxon>
        <taxon>Aphidoidea</taxon>
        <taxon>Aphididae</taxon>
        <taxon>Macrosiphini</taxon>
        <taxon>Macrosiphum</taxon>
    </lineage>
</organism>
<reference evidence="1 2" key="1">
    <citation type="submission" date="2023-01" db="EMBL/GenBank/DDBJ databases">
        <authorList>
            <person name="Whitehead M."/>
        </authorList>
    </citation>
    <scope>NUCLEOTIDE SEQUENCE [LARGE SCALE GENOMIC DNA]</scope>
</reference>
<dbReference type="EMBL" id="CARXXK010000003">
    <property type="protein sequence ID" value="CAI6363191.1"/>
    <property type="molecule type" value="Genomic_DNA"/>
</dbReference>
<proteinExistence type="predicted"/>
<gene>
    <name evidence="1" type="ORF">MEUPH1_LOCUS18174</name>
</gene>
<evidence type="ECO:0000313" key="1">
    <source>
        <dbReference type="EMBL" id="CAI6363191.1"/>
    </source>
</evidence>
<dbReference type="AlphaFoldDB" id="A0AAV0X641"/>
<accession>A0AAV0X641</accession>
<evidence type="ECO:0000313" key="2">
    <source>
        <dbReference type="Proteomes" id="UP001160148"/>
    </source>
</evidence>
<name>A0AAV0X641_9HEMI</name>
<dbReference type="InterPro" id="IPR027417">
    <property type="entry name" value="P-loop_NTPase"/>
</dbReference>
<sequence>MRGTRGWLSSYGVTERINWSRHLEVDADHRSRQTPTTAIRWMRPVQPAGRDHYGSEDVEAAFLRRKPVSFVIFGKPGLADDKLAAMLSTHWGCIHVSVTTGLLAASHRPEDPTGLALRRGEAVNAAGNTSLLIGLLSIGGTEVQERGYVLTGLPRYV</sequence>